<feature type="compositionally biased region" description="Polar residues" evidence="1">
    <location>
        <begin position="1"/>
        <end position="12"/>
    </location>
</feature>
<comment type="caution">
    <text evidence="2">The sequence shown here is derived from an EMBL/GenBank/DDBJ whole genome shotgun (WGS) entry which is preliminary data.</text>
</comment>
<organism evidence="2 3">
    <name type="scientific">Armadillidium nasatum</name>
    <dbReference type="NCBI Taxonomy" id="96803"/>
    <lineage>
        <taxon>Eukaryota</taxon>
        <taxon>Metazoa</taxon>
        <taxon>Ecdysozoa</taxon>
        <taxon>Arthropoda</taxon>
        <taxon>Crustacea</taxon>
        <taxon>Multicrustacea</taxon>
        <taxon>Malacostraca</taxon>
        <taxon>Eumalacostraca</taxon>
        <taxon>Peracarida</taxon>
        <taxon>Isopoda</taxon>
        <taxon>Oniscidea</taxon>
        <taxon>Crinocheta</taxon>
        <taxon>Armadillidiidae</taxon>
        <taxon>Armadillidium</taxon>
    </lineage>
</organism>
<name>A0A5N5STE6_9CRUS</name>
<reference evidence="2 3" key="1">
    <citation type="journal article" date="2019" name="PLoS Biol.">
        <title>Sex chromosomes control vertical transmission of feminizing Wolbachia symbionts in an isopod.</title>
        <authorList>
            <person name="Becking T."/>
            <person name="Chebbi M.A."/>
            <person name="Giraud I."/>
            <person name="Moumen B."/>
            <person name="Laverre T."/>
            <person name="Caubet Y."/>
            <person name="Peccoud J."/>
            <person name="Gilbert C."/>
            <person name="Cordaux R."/>
        </authorList>
    </citation>
    <scope>NUCLEOTIDE SEQUENCE [LARGE SCALE GENOMIC DNA]</scope>
    <source>
        <strain evidence="2">ANa2</strain>
        <tissue evidence="2">Whole body excluding digestive tract and cuticle</tissue>
    </source>
</reference>
<protein>
    <submittedName>
        <fullName evidence="2">Uncharacterized protein</fullName>
    </submittedName>
</protein>
<dbReference type="Proteomes" id="UP000326759">
    <property type="component" value="Unassembled WGS sequence"/>
</dbReference>
<dbReference type="AlphaFoldDB" id="A0A5N5STE6"/>
<dbReference type="EMBL" id="SEYY01020202">
    <property type="protein sequence ID" value="KAB7497494.1"/>
    <property type="molecule type" value="Genomic_DNA"/>
</dbReference>
<evidence type="ECO:0000313" key="2">
    <source>
        <dbReference type="EMBL" id="KAB7497494.1"/>
    </source>
</evidence>
<evidence type="ECO:0000313" key="3">
    <source>
        <dbReference type="Proteomes" id="UP000326759"/>
    </source>
</evidence>
<sequence>MPNMKENLTATHHVTEHSLDREAMAEEELRASFTKSNF</sequence>
<evidence type="ECO:0000256" key="1">
    <source>
        <dbReference type="SAM" id="MobiDB-lite"/>
    </source>
</evidence>
<proteinExistence type="predicted"/>
<feature type="region of interest" description="Disordered" evidence="1">
    <location>
        <begin position="1"/>
        <end position="23"/>
    </location>
</feature>
<gene>
    <name evidence="2" type="ORF">Anas_03877</name>
</gene>
<accession>A0A5N5STE6</accession>
<keyword evidence="3" id="KW-1185">Reference proteome</keyword>
<feature type="compositionally biased region" description="Basic and acidic residues" evidence="1">
    <location>
        <begin position="13"/>
        <end position="23"/>
    </location>
</feature>